<keyword evidence="4" id="KW-1003">Cell membrane</keyword>
<keyword evidence="7" id="KW-0472">Membrane</keyword>
<keyword evidence="10" id="KW-1185">Reference proteome</keyword>
<keyword evidence="3" id="KW-0813">Transport</keyword>
<evidence type="ECO:0000313" key="9">
    <source>
        <dbReference type="EMBL" id="SUX10962.1"/>
    </source>
</evidence>
<evidence type="ECO:0000256" key="6">
    <source>
        <dbReference type="ARBA" id="ARBA00022989"/>
    </source>
</evidence>
<dbReference type="Proteomes" id="UP000254920">
    <property type="component" value="Unassembled WGS sequence"/>
</dbReference>
<accession>A0A381DJT5</accession>
<feature type="domain" description="EamA" evidence="8">
    <location>
        <begin position="155"/>
        <end position="283"/>
    </location>
</feature>
<evidence type="ECO:0000256" key="4">
    <source>
        <dbReference type="ARBA" id="ARBA00022475"/>
    </source>
</evidence>
<evidence type="ECO:0000256" key="2">
    <source>
        <dbReference type="ARBA" id="ARBA00007362"/>
    </source>
</evidence>
<proteinExistence type="inferred from homology"/>
<dbReference type="NCBIfam" id="TIGR00688">
    <property type="entry name" value="rarD"/>
    <property type="match status" value="1"/>
</dbReference>
<sequence>MKIKKETTKGLIYGLSTFIMWGVFPIYFKLLENVGAVEILAHRIIWSFIILIILLRVKNRLSNLKIILRDKKIVLMLFLCGLLIATNWGTFIYAIETDRILQTSLGYFINPLLSILLGAIFLKEKFSLAAKFSVFLVFIAICIQVISMGELPLISIILPLSFAIYGLLHKKINVPSLEGLFVETMLIFPIGLAYLTYLGIKGDGSFDLNLNGILLIICGLVTIVPLITFNSAAIRLKLSTIGYMQYISPTLSMLIAVFLYNEELGISKIISFSLIWLGLFIISFDSIKRKKQ</sequence>
<dbReference type="InterPro" id="IPR004626">
    <property type="entry name" value="RarD"/>
</dbReference>
<dbReference type="STRING" id="32024.GCA_000788295_01374"/>
<dbReference type="GO" id="GO:0005886">
    <property type="term" value="C:plasma membrane"/>
    <property type="evidence" value="ECO:0007669"/>
    <property type="project" value="UniProtKB-SubCell"/>
</dbReference>
<keyword evidence="5" id="KW-0812">Transmembrane</keyword>
<evidence type="ECO:0000256" key="3">
    <source>
        <dbReference type="ARBA" id="ARBA00022448"/>
    </source>
</evidence>
<dbReference type="RefSeq" id="WP_089181751.1">
    <property type="nucleotide sequence ID" value="NZ_CP043427.1"/>
</dbReference>
<dbReference type="AlphaFoldDB" id="A0A381DJT5"/>
<dbReference type="OrthoDB" id="369870at2"/>
<evidence type="ECO:0000313" key="10">
    <source>
        <dbReference type="Proteomes" id="UP000254920"/>
    </source>
</evidence>
<dbReference type="InterPro" id="IPR000620">
    <property type="entry name" value="EamA_dom"/>
</dbReference>
<dbReference type="InterPro" id="IPR037185">
    <property type="entry name" value="EmrE-like"/>
</dbReference>
<evidence type="ECO:0000259" key="8">
    <source>
        <dbReference type="Pfam" id="PF00892"/>
    </source>
</evidence>
<dbReference type="Pfam" id="PF00892">
    <property type="entry name" value="EamA"/>
    <property type="match status" value="2"/>
</dbReference>
<evidence type="ECO:0000256" key="7">
    <source>
        <dbReference type="ARBA" id="ARBA00023136"/>
    </source>
</evidence>
<evidence type="ECO:0000256" key="5">
    <source>
        <dbReference type="ARBA" id="ARBA00022692"/>
    </source>
</evidence>
<dbReference type="PANTHER" id="PTHR22911:SF137">
    <property type="entry name" value="SOLUTE CARRIER FAMILY 35 MEMBER G2-RELATED"/>
    <property type="match status" value="1"/>
</dbReference>
<dbReference type="GeneID" id="93089833"/>
<organism evidence="9 10">
    <name type="scientific">Campylobacter sputorum subsp. sputorum</name>
    <dbReference type="NCBI Taxonomy" id="32024"/>
    <lineage>
        <taxon>Bacteria</taxon>
        <taxon>Pseudomonadati</taxon>
        <taxon>Campylobacterota</taxon>
        <taxon>Epsilonproteobacteria</taxon>
        <taxon>Campylobacterales</taxon>
        <taxon>Campylobacteraceae</taxon>
        <taxon>Campylobacter</taxon>
    </lineage>
</organism>
<comment type="similarity">
    <text evidence="2">Belongs to the EamA transporter family.</text>
</comment>
<dbReference type="PANTHER" id="PTHR22911">
    <property type="entry name" value="ACYL-MALONYL CONDENSING ENZYME-RELATED"/>
    <property type="match status" value="1"/>
</dbReference>
<name>A0A381DJT5_9BACT</name>
<protein>
    <submittedName>
        <fullName evidence="9">RarD protein</fullName>
    </submittedName>
</protein>
<gene>
    <name evidence="9" type="primary">rarD</name>
    <name evidence="9" type="ORF">NCTC12475_01175</name>
</gene>
<dbReference type="SUPFAM" id="SSF103481">
    <property type="entry name" value="Multidrug resistance efflux transporter EmrE"/>
    <property type="match status" value="2"/>
</dbReference>
<dbReference type="EMBL" id="UFVD01000001">
    <property type="protein sequence ID" value="SUX10962.1"/>
    <property type="molecule type" value="Genomic_DNA"/>
</dbReference>
<comment type="subcellular location">
    <subcellularLocation>
        <location evidence="1">Cell membrane</location>
        <topology evidence="1">Multi-pass membrane protein</topology>
    </subcellularLocation>
</comment>
<keyword evidence="6" id="KW-1133">Transmembrane helix</keyword>
<feature type="domain" description="EamA" evidence="8">
    <location>
        <begin position="9"/>
        <end position="143"/>
    </location>
</feature>
<evidence type="ECO:0000256" key="1">
    <source>
        <dbReference type="ARBA" id="ARBA00004651"/>
    </source>
</evidence>
<reference evidence="9 10" key="1">
    <citation type="submission" date="2018-06" db="EMBL/GenBank/DDBJ databases">
        <authorList>
            <consortium name="Pathogen Informatics"/>
            <person name="Doyle S."/>
        </authorList>
    </citation>
    <scope>NUCLEOTIDE SEQUENCE [LARGE SCALE GENOMIC DNA]</scope>
    <source>
        <strain evidence="9 10">NCTC12475</strain>
    </source>
</reference>